<gene>
    <name evidence="2" type="ORF">IPV69_02775</name>
</gene>
<proteinExistence type="predicted"/>
<accession>A0A7M2WYL1</accession>
<dbReference type="Proteomes" id="UP000593765">
    <property type="component" value="Chromosome"/>
</dbReference>
<dbReference type="EMBL" id="CP063458">
    <property type="protein sequence ID" value="QOV90312.1"/>
    <property type="molecule type" value="Genomic_DNA"/>
</dbReference>
<reference evidence="2 3" key="1">
    <citation type="submission" date="2020-10" db="EMBL/GenBank/DDBJ databases">
        <title>Wide distribution of Phycisphaera-like planctomycetes from WD2101 soil group in peatlands and genome analysis of the first cultivated representative.</title>
        <authorList>
            <person name="Dedysh S.N."/>
            <person name="Beletsky A.V."/>
            <person name="Ivanova A."/>
            <person name="Kulichevskaya I.S."/>
            <person name="Suzina N.E."/>
            <person name="Philippov D.A."/>
            <person name="Rakitin A.L."/>
            <person name="Mardanov A.V."/>
            <person name="Ravin N.V."/>
        </authorList>
    </citation>
    <scope>NUCLEOTIDE SEQUENCE [LARGE SCALE GENOMIC DNA]</scope>
    <source>
        <strain evidence="2 3">M1803</strain>
    </source>
</reference>
<sequence>MAIDASAFPQLQLSYLCASEEPDMTAAVRLRGRSLLFSSSLRRLLCAAVLTVVMLLAASPSVMAQSKIDPNTEMDGRLFGYEATVGIEKDSTTPLWFVYFILVVIGCSALFKTAKRE</sequence>
<protein>
    <submittedName>
        <fullName evidence="2">Uncharacterized protein</fullName>
    </submittedName>
</protein>
<keyword evidence="1" id="KW-0472">Membrane</keyword>
<dbReference type="KEGG" id="hbs:IPV69_02775"/>
<feature type="transmembrane region" description="Helical" evidence="1">
    <location>
        <begin position="44"/>
        <end position="64"/>
    </location>
</feature>
<organism evidence="2 3">
    <name type="scientific">Humisphaera borealis</name>
    <dbReference type="NCBI Taxonomy" id="2807512"/>
    <lineage>
        <taxon>Bacteria</taxon>
        <taxon>Pseudomonadati</taxon>
        <taxon>Planctomycetota</taxon>
        <taxon>Phycisphaerae</taxon>
        <taxon>Tepidisphaerales</taxon>
        <taxon>Tepidisphaeraceae</taxon>
        <taxon>Humisphaera</taxon>
    </lineage>
</organism>
<keyword evidence="3" id="KW-1185">Reference proteome</keyword>
<keyword evidence="1" id="KW-0812">Transmembrane</keyword>
<evidence type="ECO:0000313" key="2">
    <source>
        <dbReference type="EMBL" id="QOV90312.1"/>
    </source>
</evidence>
<evidence type="ECO:0000313" key="3">
    <source>
        <dbReference type="Proteomes" id="UP000593765"/>
    </source>
</evidence>
<name>A0A7M2WYL1_9BACT</name>
<feature type="transmembrane region" description="Helical" evidence="1">
    <location>
        <begin position="96"/>
        <end position="114"/>
    </location>
</feature>
<keyword evidence="1" id="KW-1133">Transmembrane helix</keyword>
<evidence type="ECO:0000256" key="1">
    <source>
        <dbReference type="SAM" id="Phobius"/>
    </source>
</evidence>
<dbReference type="AlphaFoldDB" id="A0A7M2WYL1"/>